<comment type="caution">
    <text evidence="2">The sequence shown here is derived from an EMBL/GenBank/DDBJ whole genome shotgun (WGS) entry which is preliminary data.</text>
</comment>
<proteinExistence type="predicted"/>
<sequence>MMCFNEGVDGEAKDGENPSESSNTKFIIQDMGREHVIKEEYINDELDSEADDDSCDDRPSDKDIVSQAQSSKTIRQKSAKAKWVAKVTVNGLKNNTKIKLNEVVVDMRLRYTTEIAGCRAFKERQLARQIVEGHSRKQFNFLWSYGAE</sequence>
<name>A0A9D4Y1J5_PEA</name>
<dbReference type="Gramene" id="Psat03G0455900-T1">
    <property type="protein sequence ID" value="KAI5430024.1"/>
    <property type="gene ID" value="KIW84_034559"/>
</dbReference>
<accession>A0A9D4Y1J5</accession>
<feature type="compositionally biased region" description="Acidic residues" evidence="1">
    <location>
        <begin position="42"/>
        <end position="55"/>
    </location>
</feature>
<gene>
    <name evidence="2" type="ORF">KIW84_034559</name>
</gene>
<dbReference type="EMBL" id="JAMSHJ010000003">
    <property type="protein sequence ID" value="KAI5430024.1"/>
    <property type="molecule type" value="Genomic_DNA"/>
</dbReference>
<keyword evidence="3" id="KW-1185">Reference proteome</keyword>
<evidence type="ECO:0000256" key="1">
    <source>
        <dbReference type="SAM" id="MobiDB-lite"/>
    </source>
</evidence>
<feature type="region of interest" description="Disordered" evidence="1">
    <location>
        <begin position="1"/>
        <end position="27"/>
    </location>
</feature>
<reference evidence="2 3" key="1">
    <citation type="journal article" date="2022" name="Nat. Genet.">
        <title>Improved pea reference genome and pan-genome highlight genomic features and evolutionary characteristics.</title>
        <authorList>
            <person name="Yang T."/>
            <person name="Liu R."/>
            <person name="Luo Y."/>
            <person name="Hu S."/>
            <person name="Wang D."/>
            <person name="Wang C."/>
            <person name="Pandey M.K."/>
            <person name="Ge S."/>
            <person name="Xu Q."/>
            <person name="Li N."/>
            <person name="Li G."/>
            <person name="Huang Y."/>
            <person name="Saxena R.K."/>
            <person name="Ji Y."/>
            <person name="Li M."/>
            <person name="Yan X."/>
            <person name="He Y."/>
            <person name="Liu Y."/>
            <person name="Wang X."/>
            <person name="Xiang C."/>
            <person name="Varshney R.K."/>
            <person name="Ding H."/>
            <person name="Gao S."/>
            <person name="Zong X."/>
        </authorList>
    </citation>
    <scope>NUCLEOTIDE SEQUENCE [LARGE SCALE GENOMIC DNA]</scope>
    <source>
        <strain evidence="2 3">cv. Zhongwan 6</strain>
    </source>
</reference>
<evidence type="ECO:0000313" key="3">
    <source>
        <dbReference type="Proteomes" id="UP001058974"/>
    </source>
</evidence>
<dbReference type="AlphaFoldDB" id="A0A9D4Y1J5"/>
<dbReference type="Proteomes" id="UP001058974">
    <property type="component" value="Chromosome 3"/>
</dbReference>
<feature type="region of interest" description="Disordered" evidence="1">
    <location>
        <begin position="41"/>
        <end position="73"/>
    </location>
</feature>
<evidence type="ECO:0000313" key="2">
    <source>
        <dbReference type="EMBL" id="KAI5430024.1"/>
    </source>
</evidence>
<organism evidence="2 3">
    <name type="scientific">Pisum sativum</name>
    <name type="common">Garden pea</name>
    <name type="synonym">Lathyrus oleraceus</name>
    <dbReference type="NCBI Taxonomy" id="3888"/>
    <lineage>
        <taxon>Eukaryota</taxon>
        <taxon>Viridiplantae</taxon>
        <taxon>Streptophyta</taxon>
        <taxon>Embryophyta</taxon>
        <taxon>Tracheophyta</taxon>
        <taxon>Spermatophyta</taxon>
        <taxon>Magnoliopsida</taxon>
        <taxon>eudicotyledons</taxon>
        <taxon>Gunneridae</taxon>
        <taxon>Pentapetalae</taxon>
        <taxon>rosids</taxon>
        <taxon>fabids</taxon>
        <taxon>Fabales</taxon>
        <taxon>Fabaceae</taxon>
        <taxon>Papilionoideae</taxon>
        <taxon>50 kb inversion clade</taxon>
        <taxon>NPAAA clade</taxon>
        <taxon>Hologalegina</taxon>
        <taxon>IRL clade</taxon>
        <taxon>Fabeae</taxon>
        <taxon>Lathyrus</taxon>
    </lineage>
</organism>
<protein>
    <submittedName>
        <fullName evidence="2">Uncharacterized protein</fullName>
    </submittedName>
</protein>